<feature type="signal peptide" evidence="1">
    <location>
        <begin position="1"/>
        <end position="29"/>
    </location>
</feature>
<evidence type="ECO:0000313" key="2">
    <source>
        <dbReference type="EMBL" id="KFO37539.1"/>
    </source>
</evidence>
<dbReference type="AlphaFoldDB" id="A0A091DZI4"/>
<accession>A0A091DZI4</accession>
<gene>
    <name evidence="2" type="ORF">H920_01024</name>
</gene>
<keyword evidence="3" id="KW-1185">Reference proteome</keyword>
<dbReference type="EMBL" id="KN120802">
    <property type="protein sequence ID" value="KFO37539.1"/>
    <property type="molecule type" value="Genomic_DNA"/>
</dbReference>
<sequence>MALLRTEASARRPLLAVLVLAVLSKLVPTHTEVRSSAAVLRLSRLFEEYPNSELLSTKNRKITTETLEFPWSSPLDAGPVFVSAPLSALLRSPAAGAEMPPSSASPPRCSQRTALESGLSLELSHAGRSWSWVTSIAPPLNAHPEEQGFITKVAIKSRVGK</sequence>
<proteinExistence type="predicted"/>
<reference evidence="2 3" key="1">
    <citation type="submission" date="2013-11" db="EMBL/GenBank/DDBJ databases">
        <title>The Damaraland mole rat (Fukomys damarensis) genome and evolution of African mole rats.</title>
        <authorList>
            <person name="Gladyshev V.N."/>
            <person name="Fang X."/>
        </authorList>
    </citation>
    <scope>NUCLEOTIDE SEQUENCE [LARGE SCALE GENOMIC DNA]</scope>
    <source>
        <tissue evidence="2">Liver</tissue>
    </source>
</reference>
<dbReference type="Proteomes" id="UP000028990">
    <property type="component" value="Unassembled WGS sequence"/>
</dbReference>
<organism evidence="2 3">
    <name type="scientific">Fukomys damarensis</name>
    <name type="common">Damaraland mole rat</name>
    <name type="synonym">Cryptomys damarensis</name>
    <dbReference type="NCBI Taxonomy" id="885580"/>
    <lineage>
        <taxon>Eukaryota</taxon>
        <taxon>Metazoa</taxon>
        <taxon>Chordata</taxon>
        <taxon>Craniata</taxon>
        <taxon>Vertebrata</taxon>
        <taxon>Euteleostomi</taxon>
        <taxon>Mammalia</taxon>
        <taxon>Eutheria</taxon>
        <taxon>Euarchontoglires</taxon>
        <taxon>Glires</taxon>
        <taxon>Rodentia</taxon>
        <taxon>Hystricomorpha</taxon>
        <taxon>Bathyergidae</taxon>
        <taxon>Fukomys</taxon>
    </lineage>
</organism>
<keyword evidence="1" id="KW-0732">Signal</keyword>
<feature type="chain" id="PRO_5001873780" evidence="1">
    <location>
        <begin position="30"/>
        <end position="161"/>
    </location>
</feature>
<name>A0A091DZI4_FUKDA</name>
<protein>
    <submittedName>
        <fullName evidence="2">Uncharacterized protein</fullName>
    </submittedName>
</protein>
<evidence type="ECO:0000256" key="1">
    <source>
        <dbReference type="SAM" id="SignalP"/>
    </source>
</evidence>
<evidence type="ECO:0000313" key="3">
    <source>
        <dbReference type="Proteomes" id="UP000028990"/>
    </source>
</evidence>